<feature type="signal peptide" evidence="1">
    <location>
        <begin position="1"/>
        <end position="16"/>
    </location>
</feature>
<evidence type="ECO:0000313" key="2">
    <source>
        <dbReference type="EMBL" id="KAK7488217.1"/>
    </source>
</evidence>
<dbReference type="Proteomes" id="UP001519460">
    <property type="component" value="Unassembled WGS sequence"/>
</dbReference>
<feature type="chain" id="PRO_5044749871" description="Secreted protein" evidence="1">
    <location>
        <begin position="17"/>
        <end position="140"/>
    </location>
</feature>
<keyword evidence="3" id="KW-1185">Reference proteome</keyword>
<accession>A0ABD0KMT4</accession>
<reference evidence="2 3" key="1">
    <citation type="journal article" date="2023" name="Sci. Data">
        <title>Genome assembly of the Korean intertidal mud-creeper Batillaria attramentaria.</title>
        <authorList>
            <person name="Patra A.K."/>
            <person name="Ho P.T."/>
            <person name="Jun S."/>
            <person name="Lee S.J."/>
            <person name="Kim Y."/>
            <person name="Won Y.J."/>
        </authorList>
    </citation>
    <scope>NUCLEOTIDE SEQUENCE [LARGE SCALE GENOMIC DNA]</scope>
    <source>
        <strain evidence="2">Wonlab-2016</strain>
    </source>
</reference>
<protein>
    <recommendedName>
        <fullName evidence="4">Secreted protein</fullName>
    </recommendedName>
</protein>
<gene>
    <name evidence="2" type="ORF">BaRGS_00020524</name>
</gene>
<sequence>MLVFLPTFFLIALAVGTHLFSKVMQKDVSEITAQHVQSSDRTSFSPFSGTTQCDAHITYKKTPPRSVFGELQSHSRAALNYLTVSPSTGFGSRAICPTDGLSGKMCWPLIRLFFSSKRCHGLRLYCVTVVDTDVQHAATG</sequence>
<keyword evidence="1" id="KW-0732">Signal</keyword>
<evidence type="ECO:0000256" key="1">
    <source>
        <dbReference type="SAM" id="SignalP"/>
    </source>
</evidence>
<evidence type="ECO:0008006" key="4">
    <source>
        <dbReference type="Google" id="ProtNLM"/>
    </source>
</evidence>
<evidence type="ECO:0000313" key="3">
    <source>
        <dbReference type="Proteomes" id="UP001519460"/>
    </source>
</evidence>
<name>A0ABD0KMT4_9CAEN</name>
<comment type="caution">
    <text evidence="2">The sequence shown here is derived from an EMBL/GenBank/DDBJ whole genome shotgun (WGS) entry which is preliminary data.</text>
</comment>
<dbReference type="EMBL" id="JACVVK020000153">
    <property type="protein sequence ID" value="KAK7488217.1"/>
    <property type="molecule type" value="Genomic_DNA"/>
</dbReference>
<organism evidence="2 3">
    <name type="scientific">Batillaria attramentaria</name>
    <dbReference type="NCBI Taxonomy" id="370345"/>
    <lineage>
        <taxon>Eukaryota</taxon>
        <taxon>Metazoa</taxon>
        <taxon>Spiralia</taxon>
        <taxon>Lophotrochozoa</taxon>
        <taxon>Mollusca</taxon>
        <taxon>Gastropoda</taxon>
        <taxon>Caenogastropoda</taxon>
        <taxon>Sorbeoconcha</taxon>
        <taxon>Cerithioidea</taxon>
        <taxon>Batillariidae</taxon>
        <taxon>Batillaria</taxon>
    </lineage>
</organism>
<dbReference type="AlphaFoldDB" id="A0ABD0KMT4"/>
<proteinExistence type="predicted"/>